<dbReference type="InterPro" id="IPR036388">
    <property type="entry name" value="WH-like_DNA-bd_sf"/>
</dbReference>
<organism evidence="5 9">
    <name type="scientific">Coprococcus comes</name>
    <dbReference type="NCBI Taxonomy" id="410072"/>
    <lineage>
        <taxon>Bacteria</taxon>
        <taxon>Bacillati</taxon>
        <taxon>Bacillota</taxon>
        <taxon>Clostridia</taxon>
        <taxon>Lachnospirales</taxon>
        <taxon>Lachnospiraceae</taxon>
        <taxon>Coprococcus</taxon>
    </lineage>
</organism>
<dbReference type="GO" id="GO:0003700">
    <property type="term" value="F:DNA-binding transcription factor activity"/>
    <property type="evidence" value="ECO:0007669"/>
    <property type="project" value="InterPro"/>
</dbReference>
<gene>
    <name evidence="5" type="primary">slyA_2</name>
    <name evidence="7" type="ORF">comes_03110</name>
    <name evidence="6" type="ORF">ERS852481_02644</name>
    <name evidence="5" type="ORF">ERS852574_01518</name>
</gene>
<keyword evidence="2" id="KW-0238">DNA-binding</keyword>
<feature type="domain" description="HTH marR-type" evidence="4">
    <location>
        <begin position="15"/>
        <end position="147"/>
    </location>
</feature>
<evidence type="ECO:0000313" key="8">
    <source>
        <dbReference type="Proteomes" id="UP000095362"/>
    </source>
</evidence>
<dbReference type="SUPFAM" id="SSF46785">
    <property type="entry name" value="Winged helix' DNA-binding domain"/>
    <property type="match status" value="1"/>
</dbReference>
<dbReference type="InterPro" id="IPR011991">
    <property type="entry name" value="ArsR-like_HTH"/>
</dbReference>
<evidence type="ECO:0000313" key="6">
    <source>
        <dbReference type="EMBL" id="CUO68767.1"/>
    </source>
</evidence>
<dbReference type="PANTHER" id="PTHR42756">
    <property type="entry name" value="TRANSCRIPTIONAL REGULATOR, MARR"/>
    <property type="match status" value="1"/>
</dbReference>
<dbReference type="InterPro" id="IPR036390">
    <property type="entry name" value="WH_DNA-bd_sf"/>
</dbReference>
<dbReference type="Proteomes" id="UP000095727">
    <property type="component" value="Unassembled WGS sequence"/>
</dbReference>
<dbReference type="EMBL" id="BSCI01000002">
    <property type="protein sequence ID" value="GLG85766.1"/>
    <property type="molecule type" value="Genomic_DNA"/>
</dbReference>
<evidence type="ECO:0000313" key="5">
    <source>
        <dbReference type="EMBL" id="CUM91142.1"/>
    </source>
</evidence>
<dbReference type="PaxDb" id="410072-ERS852525_02610"/>
<dbReference type="InterPro" id="IPR000835">
    <property type="entry name" value="HTH_MarR-typ"/>
</dbReference>
<dbReference type="Proteomes" id="UP001145109">
    <property type="component" value="Unassembled WGS sequence"/>
</dbReference>
<evidence type="ECO:0000256" key="1">
    <source>
        <dbReference type="ARBA" id="ARBA00023015"/>
    </source>
</evidence>
<reference evidence="7" key="3">
    <citation type="submission" date="2022-11" db="EMBL/GenBank/DDBJ databases">
        <title>Draft genome sequence of Coprococcus comes strain 31264.</title>
        <authorList>
            <person name="Hisatomi A."/>
            <person name="Ohkuma M."/>
            <person name="Sakamoto M."/>
        </authorList>
    </citation>
    <scope>NUCLEOTIDE SEQUENCE</scope>
    <source>
        <strain evidence="7">JCM 31264</strain>
    </source>
</reference>
<sequence>MKSDKFECGDFTRENMPVQLLLAQVGHMYKWYVTKQMKDTELKAGQAGILAILQMVGPMSQRELADHIHITPPSVNVAVQKLEKLGYIRKEQDEKDQRMTRIHLTERGEKILGNMHEILRSTEDTLLKNMSTEEKILCRRLLLQMSDNLFQEKEFRDMPCKNPFKE</sequence>
<evidence type="ECO:0000259" key="4">
    <source>
        <dbReference type="PROSITE" id="PS50995"/>
    </source>
</evidence>
<dbReference type="InterPro" id="IPR023187">
    <property type="entry name" value="Tscrpt_reg_MarR-type_CS"/>
</dbReference>
<dbReference type="RefSeq" id="WP_022220104.1">
    <property type="nucleotide sequence ID" value="NZ_BSCI01000002.1"/>
</dbReference>
<dbReference type="PANTHER" id="PTHR42756:SF1">
    <property type="entry name" value="TRANSCRIPTIONAL REPRESSOR OF EMRAB OPERON"/>
    <property type="match status" value="1"/>
</dbReference>
<evidence type="ECO:0000313" key="9">
    <source>
        <dbReference type="Proteomes" id="UP000095727"/>
    </source>
</evidence>
<dbReference type="AlphaFoldDB" id="A0A173SL16"/>
<protein>
    <submittedName>
        <fullName evidence="5">Salmolysin</fullName>
    </submittedName>
</protein>
<dbReference type="PRINTS" id="PR00598">
    <property type="entry name" value="HTHMARR"/>
</dbReference>
<dbReference type="SMART" id="SM00347">
    <property type="entry name" value="HTH_MARR"/>
    <property type="match status" value="1"/>
</dbReference>
<keyword evidence="1" id="KW-0805">Transcription regulation</keyword>
<dbReference type="GO" id="GO:0003677">
    <property type="term" value="F:DNA binding"/>
    <property type="evidence" value="ECO:0007669"/>
    <property type="project" value="UniProtKB-KW"/>
</dbReference>
<dbReference type="Proteomes" id="UP000095362">
    <property type="component" value="Unassembled WGS sequence"/>
</dbReference>
<evidence type="ECO:0000313" key="7">
    <source>
        <dbReference type="EMBL" id="GLG85766.1"/>
    </source>
</evidence>
<dbReference type="PROSITE" id="PS01117">
    <property type="entry name" value="HTH_MARR_1"/>
    <property type="match status" value="1"/>
</dbReference>
<name>A0A173SL16_9FIRM</name>
<dbReference type="PROSITE" id="PS50995">
    <property type="entry name" value="HTH_MARR_2"/>
    <property type="match status" value="1"/>
</dbReference>
<reference evidence="8 9" key="1">
    <citation type="submission" date="2015-09" db="EMBL/GenBank/DDBJ databases">
        <authorList>
            <consortium name="Pathogen Informatics"/>
        </authorList>
    </citation>
    <scope>NUCLEOTIDE SEQUENCE [LARGE SCALE GENOMIC DNA]</scope>
    <source>
        <strain evidence="6 8">2789STDY5834866</strain>
        <strain evidence="5 9">2789STDY5834962</strain>
    </source>
</reference>
<dbReference type="STRING" id="410072.ERS852525_02610"/>
<dbReference type="Gene3D" id="1.10.10.10">
    <property type="entry name" value="Winged helix-like DNA-binding domain superfamily/Winged helix DNA-binding domain"/>
    <property type="match status" value="1"/>
</dbReference>
<dbReference type="CDD" id="cd00090">
    <property type="entry name" value="HTH_ARSR"/>
    <property type="match status" value="1"/>
</dbReference>
<dbReference type="Pfam" id="PF12802">
    <property type="entry name" value="MarR_2"/>
    <property type="match status" value="1"/>
</dbReference>
<proteinExistence type="predicted"/>
<evidence type="ECO:0000256" key="2">
    <source>
        <dbReference type="ARBA" id="ARBA00023125"/>
    </source>
</evidence>
<reference evidence="7" key="2">
    <citation type="submission" date="2022-09" db="EMBL/GenBank/DDBJ databases">
        <title>Draft genome sequence of Coprococcus comes strain 31264.</title>
        <authorList>
            <person name="Atsushi H."/>
            <person name="Moriya O."/>
            <person name="Mitsuo S."/>
        </authorList>
    </citation>
    <scope>NUCLEOTIDE SEQUENCE</scope>
    <source>
        <strain evidence="7">JCM 31264</strain>
    </source>
</reference>
<evidence type="ECO:0000256" key="3">
    <source>
        <dbReference type="ARBA" id="ARBA00023163"/>
    </source>
</evidence>
<accession>A0A173SL16</accession>
<keyword evidence="3" id="KW-0804">Transcription</keyword>
<dbReference type="EMBL" id="CYXR01000009">
    <property type="protein sequence ID" value="CUM91142.1"/>
    <property type="molecule type" value="Genomic_DNA"/>
</dbReference>
<dbReference type="EMBL" id="CYZK01000022">
    <property type="protein sequence ID" value="CUO68767.1"/>
    <property type="molecule type" value="Genomic_DNA"/>
</dbReference>